<evidence type="ECO:0000256" key="1">
    <source>
        <dbReference type="ARBA" id="ARBA00006484"/>
    </source>
</evidence>
<dbReference type="PRINTS" id="PR00080">
    <property type="entry name" value="SDRFAMILY"/>
</dbReference>
<dbReference type="EMBL" id="JALHAT010000034">
    <property type="protein sequence ID" value="MCJ1962136.1"/>
    <property type="molecule type" value="Genomic_DNA"/>
</dbReference>
<dbReference type="RefSeq" id="WP_243801830.1">
    <property type="nucleotide sequence ID" value="NZ_JALHAT010000034.1"/>
</dbReference>
<dbReference type="PANTHER" id="PTHR42760:SF133">
    <property type="entry name" value="3-OXOACYL-[ACYL-CARRIER-PROTEIN] REDUCTASE"/>
    <property type="match status" value="1"/>
</dbReference>
<keyword evidence="2" id="KW-0560">Oxidoreductase</keyword>
<evidence type="ECO:0000256" key="2">
    <source>
        <dbReference type="ARBA" id="ARBA00023002"/>
    </source>
</evidence>
<dbReference type="PANTHER" id="PTHR42760">
    <property type="entry name" value="SHORT-CHAIN DEHYDROGENASES/REDUCTASES FAMILY MEMBER"/>
    <property type="match status" value="1"/>
</dbReference>
<evidence type="ECO:0000313" key="4">
    <source>
        <dbReference type="EMBL" id="MCJ1962136.1"/>
    </source>
</evidence>
<comment type="similarity">
    <text evidence="1">Belongs to the short-chain dehydrogenases/reductases (SDR) family.</text>
</comment>
<dbReference type="Gene3D" id="3.40.50.720">
    <property type="entry name" value="NAD(P)-binding Rossmann-like Domain"/>
    <property type="match status" value="1"/>
</dbReference>
<evidence type="ECO:0000259" key="3">
    <source>
        <dbReference type="SMART" id="SM00822"/>
    </source>
</evidence>
<keyword evidence="5" id="KW-1185">Reference proteome</keyword>
<name>A0ABT0AG45_9SPHN</name>
<comment type="caution">
    <text evidence="4">The sequence shown here is derived from an EMBL/GenBank/DDBJ whole genome shotgun (WGS) entry which is preliminary data.</text>
</comment>
<organism evidence="4 5">
    <name type="scientific">Novosphingobium mangrovi</name>
    <name type="common">ex Hu et al. 2023</name>
    <dbReference type="NCBI Taxonomy" id="2930094"/>
    <lineage>
        <taxon>Bacteria</taxon>
        <taxon>Pseudomonadati</taxon>
        <taxon>Pseudomonadota</taxon>
        <taxon>Alphaproteobacteria</taxon>
        <taxon>Sphingomonadales</taxon>
        <taxon>Sphingomonadaceae</taxon>
        <taxon>Novosphingobium</taxon>
    </lineage>
</organism>
<dbReference type="InterPro" id="IPR057326">
    <property type="entry name" value="KR_dom"/>
</dbReference>
<feature type="domain" description="Ketoreductase" evidence="3">
    <location>
        <begin position="11"/>
        <end position="191"/>
    </location>
</feature>
<dbReference type="PRINTS" id="PR00081">
    <property type="entry name" value="GDHRDH"/>
</dbReference>
<dbReference type="PROSITE" id="PS00061">
    <property type="entry name" value="ADH_SHORT"/>
    <property type="match status" value="1"/>
</dbReference>
<sequence>MNTTVSSSRSRTVLVTGASQGLGAAIAGAFHRAGYNVGLSDIDEEGACAAARALDPTGESAIGLALDVREQTAFEAARDALVARWGGVDALVNNAVVTIVRPVLEIAPDEFDQVVSVNLRGTFVGCQVFGRYFKERGVGRIVNIASLAGQNGGTATGAHYAASKGGIITLTKVFARDLAPFGITVNAIAPGPLDLPSVRALVPADKLAGIVEGIPVRHLGSPDFVAETAVHLASAEAAFANGAVWDINGGLLMR</sequence>
<protein>
    <submittedName>
        <fullName evidence="4">SDR family oxidoreductase</fullName>
    </submittedName>
</protein>
<dbReference type="InterPro" id="IPR002347">
    <property type="entry name" value="SDR_fam"/>
</dbReference>
<accession>A0ABT0AG45</accession>
<gene>
    <name evidence="4" type="ORF">MTR65_15690</name>
</gene>
<dbReference type="InterPro" id="IPR020904">
    <property type="entry name" value="Sc_DH/Rdtase_CS"/>
</dbReference>
<dbReference type="SMART" id="SM00822">
    <property type="entry name" value="PKS_KR"/>
    <property type="match status" value="1"/>
</dbReference>
<reference evidence="4" key="1">
    <citation type="submission" date="2022-03" db="EMBL/GenBank/DDBJ databases">
        <title>Identification of a novel bacterium isolated from mangrove sediments.</title>
        <authorList>
            <person name="Pan X."/>
        </authorList>
    </citation>
    <scope>NUCLEOTIDE SEQUENCE</scope>
    <source>
        <strain evidence="4">B2637</strain>
    </source>
</reference>
<dbReference type="Pfam" id="PF13561">
    <property type="entry name" value="adh_short_C2"/>
    <property type="match status" value="1"/>
</dbReference>
<dbReference type="InterPro" id="IPR036291">
    <property type="entry name" value="NAD(P)-bd_dom_sf"/>
</dbReference>
<evidence type="ECO:0000313" key="5">
    <source>
        <dbReference type="Proteomes" id="UP001162802"/>
    </source>
</evidence>
<dbReference type="SUPFAM" id="SSF51735">
    <property type="entry name" value="NAD(P)-binding Rossmann-fold domains"/>
    <property type="match status" value="1"/>
</dbReference>
<dbReference type="Proteomes" id="UP001162802">
    <property type="component" value="Unassembled WGS sequence"/>
</dbReference>
<proteinExistence type="inferred from homology"/>